<reference evidence="1" key="1">
    <citation type="submission" date="2022-01" db="EMBL/GenBank/DDBJ databases">
        <title>Genome sequnece data of strain Bradyrhizobium sp. nov.</title>
        <authorList>
            <person name="Zhang J."/>
        </authorList>
    </citation>
    <scope>NUCLEOTIDE SEQUENCE</scope>
    <source>
        <strain evidence="2">WYCCWR 12774</strain>
        <strain evidence="1">WYCCWR 13023</strain>
    </source>
</reference>
<accession>A0A9X1RAM3</accession>
<proteinExistence type="predicted"/>
<dbReference type="Proteomes" id="UP001139054">
    <property type="component" value="Unassembled WGS sequence"/>
</dbReference>
<dbReference type="EMBL" id="JAKLTY010000009">
    <property type="protein sequence ID" value="MCG2628077.1"/>
    <property type="molecule type" value="Genomic_DNA"/>
</dbReference>
<sequence length="165" mass="18087">MLVMATLPVVDWNDCLLRDLRTFRKERSAGVYAAIVMIDPFACWEDLADALKEAGIKGIINFPPASLIERSTTGTPIESGQEIELRRLEWFANLDFRVLFATDDISKTAMAERRIGSHLAGLVQMPEEALKFVIGDGVDLVSAGKRGAPVAKFALLSGTKPPARK</sequence>
<dbReference type="AlphaFoldDB" id="A0A9X1RAM3"/>
<name>A0A9X1RAM3_9BRAD</name>
<gene>
    <name evidence="2" type="ORF">L6637_26335</name>
    <name evidence="1" type="ORF">L6654_15690</name>
</gene>
<evidence type="ECO:0000313" key="3">
    <source>
        <dbReference type="Proteomes" id="UP001139012"/>
    </source>
</evidence>
<organism evidence="1 4">
    <name type="scientific">Bradyrhizobium zhengyangense</name>
    <dbReference type="NCBI Taxonomy" id="2911009"/>
    <lineage>
        <taxon>Bacteria</taxon>
        <taxon>Pseudomonadati</taxon>
        <taxon>Pseudomonadota</taxon>
        <taxon>Alphaproteobacteria</taxon>
        <taxon>Hyphomicrobiales</taxon>
        <taxon>Nitrobacteraceae</taxon>
        <taxon>Bradyrhizobium</taxon>
    </lineage>
</organism>
<evidence type="ECO:0000313" key="1">
    <source>
        <dbReference type="EMBL" id="MCG2628077.1"/>
    </source>
</evidence>
<dbReference type="RefSeq" id="WP_232995564.1">
    <property type="nucleotide sequence ID" value="NZ_JAKLTY010000009.1"/>
</dbReference>
<dbReference type="Gene3D" id="3.20.20.70">
    <property type="entry name" value="Aldolase class I"/>
    <property type="match status" value="1"/>
</dbReference>
<dbReference type="InterPro" id="IPR013785">
    <property type="entry name" value="Aldolase_TIM"/>
</dbReference>
<dbReference type="EMBL" id="JAKLUA010000009">
    <property type="protein sequence ID" value="MCG2670490.1"/>
    <property type="molecule type" value="Genomic_DNA"/>
</dbReference>
<evidence type="ECO:0008006" key="5">
    <source>
        <dbReference type="Google" id="ProtNLM"/>
    </source>
</evidence>
<keyword evidence="3" id="KW-1185">Reference proteome</keyword>
<dbReference type="InterPro" id="IPR015813">
    <property type="entry name" value="Pyrv/PenolPyrv_kinase-like_dom"/>
</dbReference>
<protein>
    <recommendedName>
        <fullName evidence="5">TIM-barrel domain-containing protein</fullName>
    </recommendedName>
</protein>
<evidence type="ECO:0000313" key="2">
    <source>
        <dbReference type="EMBL" id="MCG2670490.1"/>
    </source>
</evidence>
<dbReference type="SUPFAM" id="SSF51621">
    <property type="entry name" value="Phosphoenolpyruvate/pyruvate domain"/>
    <property type="match status" value="1"/>
</dbReference>
<comment type="caution">
    <text evidence="1">The sequence shown here is derived from an EMBL/GenBank/DDBJ whole genome shotgun (WGS) entry which is preliminary data.</text>
</comment>
<dbReference type="GO" id="GO:0003824">
    <property type="term" value="F:catalytic activity"/>
    <property type="evidence" value="ECO:0007669"/>
    <property type="project" value="InterPro"/>
</dbReference>
<evidence type="ECO:0000313" key="4">
    <source>
        <dbReference type="Proteomes" id="UP001139054"/>
    </source>
</evidence>
<dbReference type="Proteomes" id="UP001139012">
    <property type="component" value="Unassembled WGS sequence"/>
</dbReference>